<keyword evidence="3" id="KW-1185">Reference proteome</keyword>
<keyword evidence="1" id="KW-1133">Transmembrane helix</keyword>
<name>A0A0C9TVE2_SPHS4</name>
<dbReference type="Proteomes" id="UP000054279">
    <property type="component" value="Unassembled WGS sequence"/>
</dbReference>
<proteinExistence type="predicted"/>
<organism evidence="2 3">
    <name type="scientific">Sphaerobolus stellatus (strain SS14)</name>
    <dbReference type="NCBI Taxonomy" id="990650"/>
    <lineage>
        <taxon>Eukaryota</taxon>
        <taxon>Fungi</taxon>
        <taxon>Dikarya</taxon>
        <taxon>Basidiomycota</taxon>
        <taxon>Agaricomycotina</taxon>
        <taxon>Agaricomycetes</taxon>
        <taxon>Phallomycetidae</taxon>
        <taxon>Geastrales</taxon>
        <taxon>Sphaerobolaceae</taxon>
        <taxon>Sphaerobolus</taxon>
    </lineage>
</organism>
<feature type="transmembrane region" description="Helical" evidence="1">
    <location>
        <begin position="7"/>
        <end position="30"/>
    </location>
</feature>
<reference evidence="2 3" key="1">
    <citation type="submission" date="2014-06" db="EMBL/GenBank/DDBJ databases">
        <title>Evolutionary Origins and Diversification of the Mycorrhizal Mutualists.</title>
        <authorList>
            <consortium name="DOE Joint Genome Institute"/>
            <consortium name="Mycorrhizal Genomics Consortium"/>
            <person name="Kohler A."/>
            <person name="Kuo A."/>
            <person name="Nagy L.G."/>
            <person name="Floudas D."/>
            <person name="Copeland A."/>
            <person name="Barry K.W."/>
            <person name="Cichocki N."/>
            <person name="Veneault-Fourrey C."/>
            <person name="LaButti K."/>
            <person name="Lindquist E.A."/>
            <person name="Lipzen A."/>
            <person name="Lundell T."/>
            <person name="Morin E."/>
            <person name="Murat C."/>
            <person name="Riley R."/>
            <person name="Ohm R."/>
            <person name="Sun H."/>
            <person name="Tunlid A."/>
            <person name="Henrissat B."/>
            <person name="Grigoriev I.V."/>
            <person name="Hibbett D.S."/>
            <person name="Martin F."/>
        </authorList>
    </citation>
    <scope>NUCLEOTIDE SEQUENCE [LARGE SCALE GENOMIC DNA]</scope>
    <source>
        <strain evidence="2 3">SS14</strain>
    </source>
</reference>
<dbReference type="InterPro" id="IPR036514">
    <property type="entry name" value="SGNH_hydro_sf"/>
</dbReference>
<dbReference type="PANTHER" id="PTHR34407:SF1">
    <property type="entry name" value="SGNH HYDROLASE-TYPE ESTERASE DOMAIN-CONTAINING PROTEIN"/>
    <property type="match status" value="1"/>
</dbReference>
<evidence type="ECO:0000256" key="1">
    <source>
        <dbReference type="SAM" id="Phobius"/>
    </source>
</evidence>
<dbReference type="OrthoDB" id="544608at2759"/>
<keyword evidence="1" id="KW-0812">Transmembrane</keyword>
<evidence type="ECO:0008006" key="4">
    <source>
        <dbReference type="Google" id="ProtNLM"/>
    </source>
</evidence>
<dbReference type="Gene3D" id="3.40.50.1110">
    <property type="entry name" value="SGNH hydrolase"/>
    <property type="match status" value="1"/>
</dbReference>
<evidence type="ECO:0000313" key="2">
    <source>
        <dbReference type="EMBL" id="KIJ25799.1"/>
    </source>
</evidence>
<dbReference type="SUPFAM" id="SSF52266">
    <property type="entry name" value="SGNH hydrolase"/>
    <property type="match status" value="1"/>
</dbReference>
<dbReference type="EMBL" id="KN837398">
    <property type="protein sequence ID" value="KIJ25799.1"/>
    <property type="molecule type" value="Genomic_DNA"/>
</dbReference>
<dbReference type="AlphaFoldDB" id="A0A0C9TVE2"/>
<accession>A0A0C9TVE2</accession>
<dbReference type="PANTHER" id="PTHR34407">
    <property type="entry name" value="EXPRESSED PROTEIN"/>
    <property type="match status" value="1"/>
</dbReference>
<dbReference type="HOGENOM" id="CLU_034125_1_0_1"/>
<evidence type="ECO:0000313" key="3">
    <source>
        <dbReference type="Proteomes" id="UP000054279"/>
    </source>
</evidence>
<keyword evidence="1" id="KW-0472">Membrane</keyword>
<gene>
    <name evidence="2" type="ORF">M422DRAFT_38469</name>
</gene>
<protein>
    <recommendedName>
        <fullName evidence="4">SGNH hydrolase-type esterase domain-containing protein</fullName>
    </recommendedName>
</protein>
<sequence length="508" mass="57219">MPGIRQYLFRGPQAVTLLILVNICTLFLWYNDRKDLEVNIFNGIEGEAYCPHPHHHAMGPATVTHTETVAETVLSRPKAEVAGPAFCDSCGPHDLLCLQYGDHTLARSRVYEGANARFRRVIKKAMAGRPIKIGVLGGSVTNGHGLKQNKVENWTARYLKAWKALFPRSETVLINGAVPATGSGYFSMCWGEHIEEDMDLIIIELAINDQRIEENAVAYEWLLRGLLDLPKKPAILNLQTIGLAFPQISTGGDHHTPISAYYDTPVISLRNALAQHIYNNASLDEHYFSRVNPETPDWRHVNVHGHKLMSDLLLSYTQRQLCAIEREKHDPRPWIDSSEGKLPGTDILEDIPRLRLLQKYDRTSITSRVKPFCLSTRTKKHPLVPMESEGWEMWTYQGRLAKPYLRATEPGSYAKFDVQVGVMNRVRVTYLRSKTFGLGDVWCWIDGNKKGGTRLSGYWNVDNVNIAIVGVVSDKTPPGKHVLTCEVMQETNDQGKGHEFRMIAVDAS</sequence>
<dbReference type="CDD" id="cd00229">
    <property type="entry name" value="SGNH_hydrolase"/>
    <property type="match status" value="1"/>
</dbReference>